<evidence type="ECO:0000313" key="16">
    <source>
        <dbReference type="Proteomes" id="UP000005824"/>
    </source>
</evidence>
<organism evidence="15 16">
    <name type="scientific">Chthoniobacter flavus Ellin428</name>
    <dbReference type="NCBI Taxonomy" id="497964"/>
    <lineage>
        <taxon>Bacteria</taxon>
        <taxon>Pseudomonadati</taxon>
        <taxon>Verrucomicrobiota</taxon>
        <taxon>Spartobacteria</taxon>
        <taxon>Chthoniobacterales</taxon>
        <taxon>Chthoniobacteraceae</taxon>
        <taxon>Chthoniobacter</taxon>
    </lineage>
</organism>
<evidence type="ECO:0000256" key="5">
    <source>
        <dbReference type="ARBA" id="ARBA00022516"/>
    </source>
</evidence>
<dbReference type="InterPro" id="IPR017568">
    <property type="entry name" value="3-oxoacyl-ACP_synth-2"/>
</dbReference>
<dbReference type="eggNOG" id="COG0304">
    <property type="taxonomic scope" value="Bacteria"/>
</dbReference>
<comment type="pathway">
    <text evidence="1 11">Lipid metabolism; fatty acid biosynthesis.</text>
</comment>
<evidence type="ECO:0000256" key="8">
    <source>
        <dbReference type="ARBA" id="ARBA00023098"/>
    </source>
</evidence>
<dbReference type="SMART" id="SM00825">
    <property type="entry name" value="PKS_KS"/>
    <property type="match status" value="1"/>
</dbReference>
<dbReference type="InterPro" id="IPR000794">
    <property type="entry name" value="Beta-ketoacyl_synthase"/>
</dbReference>
<dbReference type="GO" id="GO:0006633">
    <property type="term" value="P:fatty acid biosynthetic process"/>
    <property type="evidence" value="ECO:0007669"/>
    <property type="project" value="UniProtKB-UniRule"/>
</dbReference>
<dbReference type="NCBIfam" id="NF005589">
    <property type="entry name" value="PRK07314.1"/>
    <property type="match status" value="1"/>
</dbReference>
<name>B4DC75_9BACT</name>
<evidence type="ECO:0000256" key="13">
    <source>
        <dbReference type="RuleBase" id="RU003694"/>
    </source>
</evidence>
<keyword evidence="9 11" id="KW-0275">Fatty acid biosynthesis</keyword>
<keyword evidence="5 11" id="KW-0444">Lipid biosynthesis</keyword>
<evidence type="ECO:0000256" key="4">
    <source>
        <dbReference type="ARBA" id="ARBA00014657"/>
    </source>
</evidence>
<dbReference type="PROSITE" id="PS00606">
    <property type="entry name" value="KS3_1"/>
    <property type="match status" value="1"/>
</dbReference>
<gene>
    <name evidence="15" type="ORF">CfE428DRAFT_6516</name>
</gene>
<evidence type="ECO:0000313" key="15">
    <source>
        <dbReference type="EMBL" id="EDY15952.1"/>
    </source>
</evidence>
<dbReference type="Proteomes" id="UP000005824">
    <property type="component" value="Unassembled WGS sequence"/>
</dbReference>
<dbReference type="Gene3D" id="3.40.47.10">
    <property type="match status" value="1"/>
</dbReference>
<dbReference type="AlphaFoldDB" id="B4DC75"/>
<dbReference type="EC" id="2.3.1.179" evidence="3 11"/>
<reference evidence="15 16" key="1">
    <citation type="journal article" date="2011" name="J. Bacteriol.">
        <title>Genome sequence of Chthoniobacter flavus Ellin428, an aerobic heterotrophic soil bacterium.</title>
        <authorList>
            <person name="Kant R."/>
            <person name="van Passel M.W."/>
            <person name="Palva A."/>
            <person name="Lucas S."/>
            <person name="Lapidus A."/>
            <person name="Glavina Del Rio T."/>
            <person name="Dalin E."/>
            <person name="Tice H."/>
            <person name="Bruce D."/>
            <person name="Goodwin L."/>
            <person name="Pitluck S."/>
            <person name="Larimer F.W."/>
            <person name="Land M.L."/>
            <person name="Hauser L."/>
            <person name="Sangwan P."/>
            <person name="de Vos W.M."/>
            <person name="Janssen P.H."/>
            <person name="Smidt H."/>
        </authorList>
    </citation>
    <scope>NUCLEOTIDE SEQUENCE [LARGE SCALE GENOMIC DNA]</scope>
    <source>
        <strain evidence="15 16">Ellin428</strain>
    </source>
</reference>
<dbReference type="InterPro" id="IPR014031">
    <property type="entry name" value="Ketoacyl_synth_C"/>
</dbReference>
<evidence type="ECO:0000256" key="10">
    <source>
        <dbReference type="ARBA" id="ARBA00023315"/>
    </source>
</evidence>
<dbReference type="STRING" id="497964.CfE428DRAFT_6516"/>
<dbReference type="PANTHER" id="PTHR11712:SF336">
    <property type="entry name" value="3-OXOACYL-[ACYL-CARRIER-PROTEIN] SYNTHASE, MITOCHONDRIAL"/>
    <property type="match status" value="1"/>
</dbReference>
<evidence type="ECO:0000259" key="14">
    <source>
        <dbReference type="PROSITE" id="PS52004"/>
    </source>
</evidence>
<evidence type="ECO:0000256" key="1">
    <source>
        <dbReference type="ARBA" id="ARBA00005194"/>
    </source>
</evidence>
<dbReference type="InterPro" id="IPR018201">
    <property type="entry name" value="Ketoacyl_synth_AS"/>
</dbReference>
<comment type="function">
    <text evidence="11">Involved in the type II fatty acid elongation cycle. Catalyzes the elongation of a wide range of acyl-ACP by the addition of two carbons from malonyl-ACP to an acyl acceptor. Can efficiently catalyze the conversion of palmitoleoyl-ACP (cis-hexadec-9-enoyl-ACP) to cis-vaccenoyl-ACP (cis-octadec-11-enoyl-ACP), an essential step in the thermal regulation of fatty acid composition.</text>
</comment>
<dbReference type="CDD" id="cd00834">
    <property type="entry name" value="KAS_I_II"/>
    <property type="match status" value="1"/>
</dbReference>
<feature type="domain" description="Ketosynthase family 3 (KS3)" evidence="14">
    <location>
        <begin position="1"/>
        <end position="403"/>
    </location>
</feature>
<keyword evidence="6 11" id="KW-0808">Transferase</keyword>
<evidence type="ECO:0000256" key="11">
    <source>
        <dbReference type="PIRNR" id="PIRNR000447"/>
    </source>
</evidence>
<comment type="caution">
    <text evidence="15">The sequence shown here is derived from an EMBL/GenBank/DDBJ whole genome shotgun (WGS) entry which is preliminary data.</text>
</comment>
<dbReference type="Pfam" id="PF00109">
    <property type="entry name" value="ketoacyl-synt"/>
    <property type="match status" value="1"/>
</dbReference>
<evidence type="ECO:0000256" key="12">
    <source>
        <dbReference type="PIRSR" id="PIRSR000447-1"/>
    </source>
</evidence>
<proteinExistence type="inferred from homology"/>
<protein>
    <recommendedName>
        <fullName evidence="4 11">3-oxoacyl-[acyl-carrier-protein] synthase 2</fullName>
        <ecNumber evidence="3 11">2.3.1.179</ecNumber>
    </recommendedName>
</protein>
<comment type="similarity">
    <text evidence="2 11 13">Belongs to the thiolase-like superfamily. Beta-ketoacyl-ACP synthases family.</text>
</comment>
<evidence type="ECO:0000256" key="3">
    <source>
        <dbReference type="ARBA" id="ARBA00012356"/>
    </source>
</evidence>
<dbReference type="PROSITE" id="PS52004">
    <property type="entry name" value="KS3_2"/>
    <property type="match status" value="1"/>
</dbReference>
<dbReference type="InterPro" id="IPR014030">
    <property type="entry name" value="Ketoacyl_synth_N"/>
</dbReference>
<keyword evidence="10 11" id="KW-0012">Acyltransferase</keyword>
<dbReference type="PIRSF" id="PIRSF000447">
    <property type="entry name" value="KAS_II"/>
    <property type="match status" value="1"/>
</dbReference>
<keyword evidence="7" id="KW-0276">Fatty acid metabolism</keyword>
<keyword evidence="8" id="KW-0443">Lipid metabolism</keyword>
<dbReference type="Pfam" id="PF02801">
    <property type="entry name" value="Ketoacyl-synt_C"/>
    <property type="match status" value="1"/>
</dbReference>
<dbReference type="FunCoup" id="B4DC75">
    <property type="interactions" value="539"/>
</dbReference>
<dbReference type="GO" id="GO:0004315">
    <property type="term" value="F:3-oxoacyl-[acyl-carrier-protein] synthase activity"/>
    <property type="evidence" value="ECO:0007669"/>
    <property type="project" value="UniProtKB-UniRule"/>
</dbReference>
<feature type="active site" description="For beta-ketoacyl synthase activity" evidence="12">
    <location>
        <position position="155"/>
    </location>
</feature>
<dbReference type="GO" id="GO:0005829">
    <property type="term" value="C:cytosol"/>
    <property type="evidence" value="ECO:0007669"/>
    <property type="project" value="TreeGrafter"/>
</dbReference>
<dbReference type="EMBL" id="ABVL01000045">
    <property type="protein sequence ID" value="EDY15952.1"/>
    <property type="molecule type" value="Genomic_DNA"/>
</dbReference>
<dbReference type="InterPro" id="IPR016039">
    <property type="entry name" value="Thiolase-like"/>
</dbReference>
<evidence type="ECO:0000256" key="9">
    <source>
        <dbReference type="ARBA" id="ARBA00023160"/>
    </source>
</evidence>
<dbReference type="InParanoid" id="B4DC75"/>
<dbReference type="PANTHER" id="PTHR11712">
    <property type="entry name" value="POLYKETIDE SYNTHASE-RELATED"/>
    <property type="match status" value="1"/>
</dbReference>
<evidence type="ECO:0000256" key="6">
    <source>
        <dbReference type="ARBA" id="ARBA00022679"/>
    </source>
</evidence>
<dbReference type="InterPro" id="IPR020841">
    <property type="entry name" value="PKS_Beta-ketoAc_synthase_dom"/>
</dbReference>
<sequence length="406" mass="42792">MGVITPLGNDLDTFWQNLVAGKSGIGPITHFDAGAYDCRFAGEVRGFDPALYFKKKKDTNRTDRFTQLAVAAAKNALADAGIVEPLADPERFGCMIGSGIGGLKTTEDQHTVLMNKGPGRLSPFMIPMLIGNMASGIVSMEFGLQGPNFATMSACATSAHSIGEAWRMIRDNDADAFVAGGSEAAIVPLGMGGFAAMKALSTRNEDPTAASRPWDKDRDGFVMGEGAGVIVLEELEHAKKRGARIYGEIVGYGLTSDAYHMSAPLPNHEQAQRSMRVALAKAGLNTTDVDYINAHGTSTPVGDIAEVRAVKAVFGDHARNGLLVSSTKSMTGHLLGAAGAVETVVCLKTINTGLIPPTINLHTPGEECDLDFVPLKAREAKVKVALNNSFGFGGHNVSLVARAFEG</sequence>
<comment type="catalytic activity">
    <reaction evidence="11">
        <text>(9Z)-hexadecenoyl-[ACP] + malonyl-[ACP] + H(+) = 3-oxo-(11Z)-octadecenoyl-[ACP] + holo-[ACP] + CO2</text>
        <dbReference type="Rhea" id="RHEA:55040"/>
        <dbReference type="Rhea" id="RHEA-COMP:9623"/>
        <dbReference type="Rhea" id="RHEA-COMP:9685"/>
        <dbReference type="Rhea" id="RHEA-COMP:10800"/>
        <dbReference type="Rhea" id="RHEA-COMP:14074"/>
        <dbReference type="ChEBI" id="CHEBI:15378"/>
        <dbReference type="ChEBI" id="CHEBI:16526"/>
        <dbReference type="ChEBI" id="CHEBI:64479"/>
        <dbReference type="ChEBI" id="CHEBI:78449"/>
        <dbReference type="ChEBI" id="CHEBI:83989"/>
        <dbReference type="ChEBI" id="CHEBI:138538"/>
        <dbReference type="EC" id="2.3.1.179"/>
    </reaction>
</comment>
<keyword evidence="16" id="KW-1185">Reference proteome</keyword>
<dbReference type="SUPFAM" id="SSF53901">
    <property type="entry name" value="Thiolase-like"/>
    <property type="match status" value="2"/>
</dbReference>
<evidence type="ECO:0000256" key="2">
    <source>
        <dbReference type="ARBA" id="ARBA00008467"/>
    </source>
</evidence>
<comment type="catalytic activity">
    <reaction evidence="11">
        <text>a fatty acyl-[ACP] + malonyl-[ACP] + H(+) = a 3-oxoacyl-[ACP] + holo-[ACP] + CO2</text>
        <dbReference type="Rhea" id="RHEA:22836"/>
        <dbReference type="Rhea" id="RHEA-COMP:9623"/>
        <dbReference type="Rhea" id="RHEA-COMP:9685"/>
        <dbReference type="Rhea" id="RHEA-COMP:9916"/>
        <dbReference type="Rhea" id="RHEA-COMP:14125"/>
        <dbReference type="ChEBI" id="CHEBI:15378"/>
        <dbReference type="ChEBI" id="CHEBI:16526"/>
        <dbReference type="ChEBI" id="CHEBI:64479"/>
        <dbReference type="ChEBI" id="CHEBI:78449"/>
        <dbReference type="ChEBI" id="CHEBI:78776"/>
        <dbReference type="ChEBI" id="CHEBI:138651"/>
    </reaction>
</comment>
<dbReference type="UniPathway" id="UPA00094"/>
<accession>B4DC75</accession>
<dbReference type="FunFam" id="3.40.47.10:FF:000009">
    <property type="entry name" value="3-oxoacyl-[acyl-carrier-protein] synthase 2"/>
    <property type="match status" value="1"/>
</dbReference>
<dbReference type="NCBIfam" id="TIGR03150">
    <property type="entry name" value="fabF"/>
    <property type="match status" value="1"/>
</dbReference>
<evidence type="ECO:0000256" key="7">
    <source>
        <dbReference type="ARBA" id="ARBA00022832"/>
    </source>
</evidence>